<comment type="caution">
    <text evidence="4">The sequence shown here is derived from an EMBL/GenBank/DDBJ whole genome shotgun (WGS) entry which is preliminary data.</text>
</comment>
<keyword evidence="5" id="KW-1185">Reference proteome</keyword>
<dbReference type="GO" id="GO:0004792">
    <property type="term" value="F:thiosulfate-cyanide sulfurtransferase activity"/>
    <property type="evidence" value="ECO:0007669"/>
    <property type="project" value="InterPro"/>
</dbReference>
<name>A0A4V6NPK7_9GAMM</name>
<reference evidence="4 5" key="1">
    <citation type="submission" date="2019-03" db="EMBL/GenBank/DDBJ databases">
        <title>Genomic Encyclopedia of Type Strains, Phase IV (KMG-IV): sequencing the most valuable type-strain genomes for metagenomic binning, comparative biology and taxonomic classification.</title>
        <authorList>
            <person name="Goeker M."/>
        </authorList>
    </citation>
    <scope>NUCLEOTIDE SEQUENCE [LARGE SCALE GENOMIC DNA]</scope>
    <source>
        <strain evidence="4 5">DSM 25287</strain>
    </source>
</reference>
<dbReference type="PROSITE" id="PS00380">
    <property type="entry name" value="RHODANESE_1"/>
    <property type="match status" value="1"/>
</dbReference>
<evidence type="ECO:0000256" key="1">
    <source>
        <dbReference type="ARBA" id="ARBA00022737"/>
    </source>
</evidence>
<protein>
    <recommendedName>
        <fullName evidence="2">Sulfurtransferase</fullName>
    </recommendedName>
</protein>
<dbReference type="Pfam" id="PF00581">
    <property type="entry name" value="Rhodanese"/>
    <property type="match status" value="2"/>
</dbReference>
<keyword evidence="4" id="KW-0670">Pyruvate</keyword>
<sequence>MPALPPPVLLAPEALPELAASADVLLLDMREPDAYAAGHLPGAVNLPYLTLVREAPPAAGFAPYPDVLADCLGRVGYSPQRCVVGCDEGISGKAGRLLWTLAAIGHPGGMALIDGGVPAALDAGLPLADDWVEVEPRTLELAYTAGARVMADREWVLAHLGDPSVLLLDTRTSGEYTGQDRRAARGGHIPGAVHLDWTRAFDPQTGRCKPEAVLRAQFEAVGATPDREIVVYCQTHHRSAHTWAVLTHLGYPRVRGYAGAWSEWGNTPGLPIET</sequence>
<evidence type="ECO:0000259" key="3">
    <source>
        <dbReference type="PROSITE" id="PS50206"/>
    </source>
</evidence>
<dbReference type="PANTHER" id="PTHR43855:SF1">
    <property type="entry name" value="THIOSULFATE SULFURTRANSFERASE"/>
    <property type="match status" value="1"/>
</dbReference>
<dbReference type="PROSITE" id="PS50206">
    <property type="entry name" value="RHODANESE_3"/>
    <property type="match status" value="2"/>
</dbReference>
<dbReference type="InterPro" id="IPR001763">
    <property type="entry name" value="Rhodanese-like_dom"/>
</dbReference>
<feature type="domain" description="Rhodanese" evidence="3">
    <location>
        <begin position="161"/>
        <end position="273"/>
    </location>
</feature>
<evidence type="ECO:0000313" key="4">
    <source>
        <dbReference type="EMBL" id="TCO82320.1"/>
    </source>
</evidence>
<dbReference type="SMART" id="SM00450">
    <property type="entry name" value="RHOD"/>
    <property type="match status" value="2"/>
</dbReference>
<keyword evidence="2 4" id="KW-0808">Transferase</keyword>
<dbReference type="PROSITE" id="PS00683">
    <property type="entry name" value="RHODANESE_2"/>
    <property type="match status" value="1"/>
</dbReference>
<evidence type="ECO:0000256" key="2">
    <source>
        <dbReference type="RuleBase" id="RU000507"/>
    </source>
</evidence>
<dbReference type="EMBL" id="SLWY01000005">
    <property type="protein sequence ID" value="TCO82320.1"/>
    <property type="molecule type" value="Genomic_DNA"/>
</dbReference>
<dbReference type="AlphaFoldDB" id="A0A4V6NPK7"/>
<feature type="domain" description="Rhodanese" evidence="3">
    <location>
        <begin position="20"/>
        <end position="129"/>
    </location>
</feature>
<organism evidence="4 5">
    <name type="scientific">Plasticicumulans lactativorans</name>
    <dbReference type="NCBI Taxonomy" id="1133106"/>
    <lineage>
        <taxon>Bacteria</taxon>
        <taxon>Pseudomonadati</taxon>
        <taxon>Pseudomonadota</taxon>
        <taxon>Gammaproteobacteria</taxon>
        <taxon>Candidatus Competibacteraceae</taxon>
        <taxon>Plasticicumulans</taxon>
    </lineage>
</organism>
<dbReference type="RefSeq" id="WP_165904037.1">
    <property type="nucleotide sequence ID" value="NZ_SLWY01000005.1"/>
</dbReference>
<keyword evidence="1" id="KW-0677">Repeat</keyword>
<dbReference type="PANTHER" id="PTHR43855">
    <property type="entry name" value="THIOSULFATE SULFURTRANSFERASE"/>
    <property type="match status" value="1"/>
</dbReference>
<dbReference type="Gene3D" id="3.40.250.10">
    <property type="entry name" value="Rhodanese-like domain"/>
    <property type="match status" value="2"/>
</dbReference>
<dbReference type="CDD" id="cd01449">
    <property type="entry name" value="TST_Repeat_2"/>
    <property type="match status" value="1"/>
</dbReference>
<dbReference type="InterPro" id="IPR051126">
    <property type="entry name" value="Thiosulfate_sulfurtransferase"/>
</dbReference>
<gene>
    <name evidence="4" type="ORF">EV699_105110</name>
</gene>
<evidence type="ECO:0000313" key="5">
    <source>
        <dbReference type="Proteomes" id="UP000295765"/>
    </source>
</evidence>
<dbReference type="InterPro" id="IPR036873">
    <property type="entry name" value="Rhodanese-like_dom_sf"/>
</dbReference>
<dbReference type="Proteomes" id="UP000295765">
    <property type="component" value="Unassembled WGS sequence"/>
</dbReference>
<dbReference type="InterPro" id="IPR001307">
    <property type="entry name" value="Thiosulphate_STrfase_CS"/>
</dbReference>
<accession>A0A4V6NPK7</accession>
<proteinExistence type="predicted"/>
<dbReference type="SUPFAM" id="SSF52821">
    <property type="entry name" value="Rhodanese/Cell cycle control phosphatase"/>
    <property type="match status" value="2"/>
</dbReference>